<comment type="caution">
    <text evidence="4">The sequence shown here is derived from an EMBL/GenBank/DDBJ whole genome shotgun (WGS) entry which is preliminary data.</text>
</comment>
<dbReference type="InterPro" id="IPR050486">
    <property type="entry name" value="Mannose-1P_guanyltransferase"/>
</dbReference>
<dbReference type="Proteomes" id="UP001595947">
    <property type="component" value="Unassembled WGS sequence"/>
</dbReference>
<protein>
    <submittedName>
        <fullName evidence="4">Sugar phosphate nucleotidyltransferase</fullName>
    </submittedName>
</protein>
<dbReference type="EMBL" id="JBHSIV010000065">
    <property type="protein sequence ID" value="MFC5066262.1"/>
    <property type="molecule type" value="Genomic_DNA"/>
</dbReference>
<accession>A0ABV9YW49</accession>
<name>A0ABV9YW49_9PSEU</name>
<feature type="domain" description="Mannose-1-phosphate guanyltransferase C-terminal" evidence="3">
    <location>
        <begin position="259"/>
        <end position="346"/>
    </location>
</feature>
<evidence type="ECO:0000259" key="3">
    <source>
        <dbReference type="Pfam" id="PF25087"/>
    </source>
</evidence>
<proteinExistence type="inferred from homology"/>
<evidence type="ECO:0000313" key="5">
    <source>
        <dbReference type="Proteomes" id="UP001595947"/>
    </source>
</evidence>
<organism evidence="4 5">
    <name type="scientific">Actinomycetospora atypica</name>
    <dbReference type="NCBI Taxonomy" id="1290095"/>
    <lineage>
        <taxon>Bacteria</taxon>
        <taxon>Bacillati</taxon>
        <taxon>Actinomycetota</taxon>
        <taxon>Actinomycetes</taxon>
        <taxon>Pseudonocardiales</taxon>
        <taxon>Pseudonocardiaceae</taxon>
        <taxon>Actinomycetospora</taxon>
    </lineage>
</organism>
<evidence type="ECO:0000313" key="4">
    <source>
        <dbReference type="EMBL" id="MFC5066262.1"/>
    </source>
</evidence>
<dbReference type="Gene3D" id="2.160.10.10">
    <property type="entry name" value="Hexapeptide repeat proteins"/>
    <property type="match status" value="1"/>
</dbReference>
<dbReference type="PANTHER" id="PTHR22572">
    <property type="entry name" value="SUGAR-1-PHOSPHATE GUANYL TRANSFERASE"/>
    <property type="match status" value="1"/>
</dbReference>
<dbReference type="Pfam" id="PF00483">
    <property type="entry name" value="NTP_transferase"/>
    <property type="match status" value="1"/>
</dbReference>
<sequence length="367" mass="37438">MTTTGGTGVGANTAAVVLVGGQGSRLRPLTASTPKPMLPTAGVPFIGHLLSRIAEAGIRRVVLGTSYRAEVFADYLGDGSGFGLELECVPEPEPLGTGGGIRHAAAALDASHDEVMVFNGDILSGVDLGAVLAEHRGSGADATLHLVRVADPTAFGCVPTDPTGRVEAFLEKTLNPPTDQVNAGCYVFRREVIDAIPGGRPVSVERETFPGLLHDGRRLQGHVEASYWLDLGTPQAFVRGCADLVQGIAPTSALPGPVGKALMLEGAKTAATATCSDGTTLGRDVVVGDGSHVIGSVVMDGARIGDNVTITRSVIGPGAVIGDDTVVHDAVVGDDVTVGSGCELREGVRLWPGLSIPDGGLRFSGSA</sequence>
<dbReference type="InterPro" id="IPR056729">
    <property type="entry name" value="GMPPB_C"/>
</dbReference>
<dbReference type="RefSeq" id="WP_378039569.1">
    <property type="nucleotide sequence ID" value="NZ_JBHSIV010000065.1"/>
</dbReference>
<dbReference type="SUPFAM" id="SSF53448">
    <property type="entry name" value="Nucleotide-diphospho-sugar transferases"/>
    <property type="match status" value="1"/>
</dbReference>
<dbReference type="Gene3D" id="3.90.550.10">
    <property type="entry name" value="Spore Coat Polysaccharide Biosynthesis Protein SpsA, Chain A"/>
    <property type="match status" value="1"/>
</dbReference>
<evidence type="ECO:0000256" key="1">
    <source>
        <dbReference type="ARBA" id="ARBA00007274"/>
    </source>
</evidence>
<evidence type="ECO:0000259" key="2">
    <source>
        <dbReference type="Pfam" id="PF00483"/>
    </source>
</evidence>
<dbReference type="CDD" id="cd04181">
    <property type="entry name" value="NTP_transferase"/>
    <property type="match status" value="1"/>
</dbReference>
<comment type="similarity">
    <text evidence="1">Belongs to the transferase hexapeptide repeat family.</text>
</comment>
<dbReference type="InterPro" id="IPR005835">
    <property type="entry name" value="NTP_transferase_dom"/>
</dbReference>
<dbReference type="Pfam" id="PF25087">
    <property type="entry name" value="GMPPB_C"/>
    <property type="match status" value="1"/>
</dbReference>
<gene>
    <name evidence="4" type="ORF">ACFPBZ_28925</name>
</gene>
<feature type="domain" description="Nucleotidyl transferase" evidence="2">
    <location>
        <begin position="15"/>
        <end position="244"/>
    </location>
</feature>
<keyword evidence="5" id="KW-1185">Reference proteome</keyword>
<reference evidence="5" key="1">
    <citation type="journal article" date="2019" name="Int. J. Syst. Evol. Microbiol.">
        <title>The Global Catalogue of Microorganisms (GCM) 10K type strain sequencing project: providing services to taxonomists for standard genome sequencing and annotation.</title>
        <authorList>
            <consortium name="The Broad Institute Genomics Platform"/>
            <consortium name="The Broad Institute Genome Sequencing Center for Infectious Disease"/>
            <person name="Wu L."/>
            <person name="Ma J."/>
        </authorList>
    </citation>
    <scope>NUCLEOTIDE SEQUENCE [LARGE SCALE GENOMIC DNA]</scope>
    <source>
        <strain evidence="5">CGMCC 4.7093</strain>
    </source>
</reference>
<dbReference type="InterPro" id="IPR029044">
    <property type="entry name" value="Nucleotide-diphossugar_trans"/>
</dbReference>